<dbReference type="GO" id="GO:0005975">
    <property type="term" value="P:carbohydrate metabolic process"/>
    <property type="evidence" value="ECO:0007669"/>
    <property type="project" value="InterPro"/>
</dbReference>
<feature type="modified residue" description="N6-(pyridoxal phosphate)lysine" evidence="4">
    <location>
        <position position="721"/>
    </location>
</feature>
<evidence type="ECO:0000256" key="4">
    <source>
        <dbReference type="PIRSR" id="PIRSR000460-1"/>
    </source>
</evidence>
<dbReference type="PANTHER" id="PTHR42655:SF1">
    <property type="entry name" value="GLYCOGEN PHOSPHORYLASE"/>
    <property type="match status" value="1"/>
</dbReference>
<keyword evidence="6" id="KW-0808">Transferase</keyword>
<dbReference type="InterPro" id="IPR052182">
    <property type="entry name" value="Glycogen/Maltodextrin_Phosph"/>
</dbReference>
<dbReference type="SUPFAM" id="SSF53756">
    <property type="entry name" value="UDP-Glycosyltransferase/glycogen phosphorylase"/>
    <property type="match status" value="1"/>
</dbReference>
<dbReference type="NCBIfam" id="TIGR02094">
    <property type="entry name" value="more_P_ylases"/>
    <property type="match status" value="1"/>
</dbReference>
<dbReference type="AlphaFoldDB" id="A0A5C6DEJ1"/>
<evidence type="ECO:0000313" key="6">
    <source>
        <dbReference type="EMBL" id="TWU35220.1"/>
    </source>
</evidence>
<keyword evidence="4" id="KW-0663">Pyridoxal phosphate</keyword>
<evidence type="ECO:0000313" key="7">
    <source>
        <dbReference type="Proteomes" id="UP000315471"/>
    </source>
</evidence>
<protein>
    <submittedName>
        <fullName evidence="6">Maltodextrin phosphorylase</fullName>
        <ecNumber evidence="6">2.4.1.1</ecNumber>
    </submittedName>
</protein>
<keyword evidence="3" id="KW-0021">Allosteric enzyme</keyword>
<name>A0A5C6DEJ1_9BACT</name>
<dbReference type="PIRSF" id="PIRSF000460">
    <property type="entry name" value="Pprylas_GlgP"/>
    <property type="match status" value="1"/>
</dbReference>
<comment type="catalytic activity">
    <reaction evidence="1">
        <text>[(1-&gt;4)-alpha-D-glucosyl](n) + phosphate = [(1-&gt;4)-alpha-D-glucosyl](n-1) + alpha-D-glucose 1-phosphate</text>
        <dbReference type="Rhea" id="RHEA:41732"/>
        <dbReference type="Rhea" id="RHEA-COMP:9584"/>
        <dbReference type="Rhea" id="RHEA-COMP:9586"/>
        <dbReference type="ChEBI" id="CHEBI:15444"/>
        <dbReference type="ChEBI" id="CHEBI:43474"/>
        <dbReference type="ChEBI" id="CHEBI:58601"/>
        <dbReference type="EC" id="2.4.1.1"/>
    </reaction>
</comment>
<accession>A0A5C6DEJ1</accession>
<dbReference type="EC" id="2.4.1.1" evidence="6"/>
<dbReference type="GO" id="GO:0030170">
    <property type="term" value="F:pyridoxal phosphate binding"/>
    <property type="evidence" value="ECO:0007669"/>
    <property type="project" value="InterPro"/>
</dbReference>
<dbReference type="InterPro" id="IPR000811">
    <property type="entry name" value="Glyco_trans_35"/>
</dbReference>
<dbReference type="GO" id="GO:0008184">
    <property type="term" value="F:glycogen phosphorylase activity"/>
    <property type="evidence" value="ECO:0007669"/>
    <property type="project" value="InterPro"/>
</dbReference>
<evidence type="ECO:0000256" key="2">
    <source>
        <dbReference type="ARBA" id="ARBA00006047"/>
    </source>
</evidence>
<evidence type="ECO:0000256" key="1">
    <source>
        <dbReference type="ARBA" id="ARBA00001275"/>
    </source>
</evidence>
<gene>
    <name evidence="6" type="primary">malP_2</name>
    <name evidence="6" type="ORF">Q31b_53160</name>
</gene>
<dbReference type="Pfam" id="PF11897">
    <property type="entry name" value="DUF3417"/>
    <property type="match status" value="1"/>
</dbReference>
<dbReference type="InterPro" id="IPR024517">
    <property type="entry name" value="Glycogen_phosphorylase_DUF3417"/>
</dbReference>
<reference evidence="6 7" key="1">
    <citation type="submission" date="2019-02" db="EMBL/GenBank/DDBJ databases">
        <title>Deep-cultivation of Planctomycetes and their phenomic and genomic characterization uncovers novel biology.</title>
        <authorList>
            <person name="Wiegand S."/>
            <person name="Jogler M."/>
            <person name="Boedeker C."/>
            <person name="Pinto D."/>
            <person name="Vollmers J."/>
            <person name="Rivas-Marin E."/>
            <person name="Kohn T."/>
            <person name="Peeters S.H."/>
            <person name="Heuer A."/>
            <person name="Rast P."/>
            <person name="Oberbeckmann S."/>
            <person name="Bunk B."/>
            <person name="Jeske O."/>
            <person name="Meyerdierks A."/>
            <person name="Storesund J.E."/>
            <person name="Kallscheuer N."/>
            <person name="Luecker S."/>
            <person name="Lage O.M."/>
            <person name="Pohl T."/>
            <person name="Merkel B.J."/>
            <person name="Hornburger P."/>
            <person name="Mueller R.-W."/>
            <person name="Bruemmer F."/>
            <person name="Labrenz M."/>
            <person name="Spormann A.M."/>
            <person name="Op Den Camp H."/>
            <person name="Overmann J."/>
            <person name="Amann R."/>
            <person name="Jetten M.S.M."/>
            <person name="Mascher T."/>
            <person name="Medema M.H."/>
            <person name="Devos D.P."/>
            <person name="Kaster A.-K."/>
            <person name="Ovreas L."/>
            <person name="Rohde M."/>
            <person name="Galperin M.Y."/>
            <person name="Jogler C."/>
        </authorList>
    </citation>
    <scope>NUCLEOTIDE SEQUENCE [LARGE SCALE GENOMIC DNA]</scope>
    <source>
        <strain evidence="6 7">Q31b</strain>
    </source>
</reference>
<dbReference type="PANTHER" id="PTHR42655">
    <property type="entry name" value="GLYCOGEN PHOSPHORYLASE"/>
    <property type="match status" value="1"/>
</dbReference>
<proteinExistence type="inferred from homology"/>
<keyword evidence="6" id="KW-0328">Glycosyltransferase</keyword>
<evidence type="ECO:0000256" key="3">
    <source>
        <dbReference type="ARBA" id="ARBA00022533"/>
    </source>
</evidence>
<sequence>MGIATAMPPKKLSQLPFHPLNILKSHILSGGPFPIGRHSHRTAFSSDGTETVRICTHASSDCVSLLVGTECALQILHPYRSRLDTDNTMTTKIQSLYNLSPTDVKGFDSLADLALDLRSSWNHATDEVWRQLDPELWEITQNPWVVLQTVSRQRIEQVLNDADFRKKIDQLAQLRHETAEQPAWFQQNYGVADRGRSRQEMGGEKGELQTQVSTGACPLTCAAYFSMEFMLSEALPIYSGGLGNVAGDQLKAASDLGVPVVAVGLLYQQGYFRQTIDKDGRQQALYPYNDPGQLPITPLRDANGQWLRLNIDLPGYSVWLRAWQVQVGRVKLYLLDSNDAANFPEHRGITSELYGGGPELRLKQELILGIGGWRLLTALGIEPEVCHLNEGHAAFAVLERARGFMEKSGQPFEIALEVTRAGNLFTTHTAVAAGFDRFSPNLIEQYLARYAQKNLGLSVHDLMALGRLNPNDASESFNMAYLAIRGSSSVNGVSRLHGKVSRRIFEPLFPRWPEEEVPVGYVTNGVHMPSWDSQPADELWTHRCGKSRWLGVNETLACDIRSVSDEQLWQFRIDATHSLVDYARQRLSRQLAASGSPPEEVEAANHLFDPNTLTLGFARRFATYKRPNLLLHDPERLLRLLSDAERPVQLIIAGKAHPADLAGQELIRQWIEFIRRPVARKHVIFLSDYDMLLTEHLVQGTDVWVNTPRRPWEASGTSGMKVLVNGGINLSELDGWWAEAYTPEVGWAIGDGQEHGDDPAWDAVEAEQLYDLLEHEVIPEFYNRNEHGIPTAWLARMRASMSQLTPQFSAVRTVREYTEQHYLPAAAAYQDRIAYNGAMATSIVNWKRSLREKWGSLRFGNQRVQSTDTDSMVEVEVYLDGLDPNFVRVELYADGLESDAPTILQMKRVESQDSEQSHWMNYQVVVPAGRPVTDYTPRIVPHHAGVSVPLELDLIRWRDR</sequence>
<dbReference type="InterPro" id="IPR011834">
    <property type="entry name" value="Agluc_phsphrylas"/>
</dbReference>
<feature type="domain" description="DUF3417" evidence="5">
    <location>
        <begin position="108"/>
        <end position="235"/>
    </location>
</feature>
<dbReference type="Proteomes" id="UP000315471">
    <property type="component" value="Unassembled WGS sequence"/>
</dbReference>
<dbReference type="EMBL" id="SJPY01000010">
    <property type="protein sequence ID" value="TWU35220.1"/>
    <property type="molecule type" value="Genomic_DNA"/>
</dbReference>
<dbReference type="Pfam" id="PF00343">
    <property type="entry name" value="Phosphorylase"/>
    <property type="match status" value="1"/>
</dbReference>
<evidence type="ECO:0000259" key="5">
    <source>
        <dbReference type="Pfam" id="PF11897"/>
    </source>
</evidence>
<keyword evidence="7" id="KW-1185">Reference proteome</keyword>
<organism evidence="6 7">
    <name type="scientific">Novipirellula aureliae</name>
    <dbReference type="NCBI Taxonomy" id="2527966"/>
    <lineage>
        <taxon>Bacteria</taxon>
        <taxon>Pseudomonadati</taxon>
        <taxon>Planctomycetota</taxon>
        <taxon>Planctomycetia</taxon>
        <taxon>Pirellulales</taxon>
        <taxon>Pirellulaceae</taxon>
        <taxon>Novipirellula</taxon>
    </lineage>
</organism>
<comment type="similarity">
    <text evidence="2">Belongs to the glycogen phosphorylase family.</text>
</comment>
<comment type="caution">
    <text evidence="6">The sequence shown here is derived from an EMBL/GenBank/DDBJ whole genome shotgun (WGS) entry which is preliminary data.</text>
</comment>
<dbReference type="Gene3D" id="3.40.50.2000">
    <property type="entry name" value="Glycogen Phosphorylase B"/>
    <property type="match status" value="3"/>
</dbReference>